<dbReference type="EMBL" id="JAPQKH010000007">
    <property type="protein sequence ID" value="KAJ5088425.1"/>
    <property type="molecule type" value="Genomic_DNA"/>
</dbReference>
<keyword evidence="2" id="KW-1185">Reference proteome</keyword>
<comment type="caution">
    <text evidence="1">The sequence shown here is derived from an EMBL/GenBank/DDBJ whole genome shotgun (WGS) entry which is preliminary data.</text>
</comment>
<name>A0A9W9K0N2_9EURO</name>
<proteinExistence type="predicted"/>
<organism evidence="1 2">
    <name type="scientific">Penicillium angulare</name>
    <dbReference type="NCBI Taxonomy" id="116970"/>
    <lineage>
        <taxon>Eukaryota</taxon>
        <taxon>Fungi</taxon>
        <taxon>Dikarya</taxon>
        <taxon>Ascomycota</taxon>
        <taxon>Pezizomycotina</taxon>
        <taxon>Eurotiomycetes</taxon>
        <taxon>Eurotiomycetidae</taxon>
        <taxon>Eurotiales</taxon>
        <taxon>Aspergillaceae</taxon>
        <taxon>Penicillium</taxon>
    </lineage>
</organism>
<accession>A0A9W9K0N2</accession>
<sequence>MDLCDNLNDAGRMPGLHVSPLYSQSVPEYRLETISQFDCCGNARSHGEGSPSYGRALGKTGEVAFTDFDVLTGSQYVGRRVGGLPVSRLEEDKSLDVDVVEIVGIPGIRQRLPVDQL</sequence>
<reference evidence="1" key="1">
    <citation type="submission" date="2022-11" db="EMBL/GenBank/DDBJ databases">
        <authorList>
            <person name="Petersen C."/>
        </authorList>
    </citation>
    <scope>NUCLEOTIDE SEQUENCE</scope>
    <source>
        <strain evidence="1">IBT 30069</strain>
    </source>
</reference>
<evidence type="ECO:0000313" key="1">
    <source>
        <dbReference type="EMBL" id="KAJ5088425.1"/>
    </source>
</evidence>
<gene>
    <name evidence="1" type="ORF">N7456_012041</name>
</gene>
<dbReference type="AlphaFoldDB" id="A0A9W9K0N2"/>
<evidence type="ECO:0000313" key="2">
    <source>
        <dbReference type="Proteomes" id="UP001149165"/>
    </source>
</evidence>
<protein>
    <submittedName>
        <fullName evidence="1">Uncharacterized protein</fullName>
    </submittedName>
</protein>
<dbReference type="Proteomes" id="UP001149165">
    <property type="component" value="Unassembled WGS sequence"/>
</dbReference>
<reference evidence="1" key="2">
    <citation type="journal article" date="2023" name="IMA Fungus">
        <title>Comparative genomic study of the Penicillium genus elucidates a diverse pangenome and 15 lateral gene transfer events.</title>
        <authorList>
            <person name="Petersen C."/>
            <person name="Sorensen T."/>
            <person name="Nielsen M.R."/>
            <person name="Sondergaard T.E."/>
            <person name="Sorensen J.L."/>
            <person name="Fitzpatrick D.A."/>
            <person name="Frisvad J.C."/>
            <person name="Nielsen K.L."/>
        </authorList>
    </citation>
    <scope>NUCLEOTIDE SEQUENCE</scope>
    <source>
        <strain evidence="1">IBT 30069</strain>
    </source>
</reference>